<dbReference type="EMBL" id="JAMKPW020000042">
    <property type="protein sequence ID" value="KAK8195953.1"/>
    <property type="molecule type" value="Genomic_DNA"/>
</dbReference>
<evidence type="ECO:0000313" key="2">
    <source>
        <dbReference type="Proteomes" id="UP001320706"/>
    </source>
</evidence>
<reference evidence="1" key="1">
    <citation type="submission" date="2024-02" db="EMBL/GenBank/DDBJ databases">
        <title>Metagenome Assembled Genome of Zalaria obscura JY119.</title>
        <authorList>
            <person name="Vighnesh L."/>
            <person name="Jagadeeshwari U."/>
            <person name="Venkata Ramana C."/>
            <person name="Sasikala C."/>
        </authorList>
    </citation>
    <scope>NUCLEOTIDE SEQUENCE</scope>
    <source>
        <strain evidence="1">JY119</strain>
    </source>
</reference>
<dbReference type="Proteomes" id="UP001320706">
    <property type="component" value="Unassembled WGS sequence"/>
</dbReference>
<evidence type="ECO:0000313" key="1">
    <source>
        <dbReference type="EMBL" id="KAK8195953.1"/>
    </source>
</evidence>
<name>A0ACC3S416_9PEZI</name>
<keyword evidence="2" id="KW-1185">Reference proteome</keyword>
<organism evidence="1 2">
    <name type="scientific">Zalaria obscura</name>
    <dbReference type="NCBI Taxonomy" id="2024903"/>
    <lineage>
        <taxon>Eukaryota</taxon>
        <taxon>Fungi</taxon>
        <taxon>Dikarya</taxon>
        <taxon>Ascomycota</taxon>
        <taxon>Pezizomycotina</taxon>
        <taxon>Dothideomycetes</taxon>
        <taxon>Dothideomycetidae</taxon>
        <taxon>Dothideales</taxon>
        <taxon>Zalariaceae</taxon>
        <taxon>Zalaria</taxon>
    </lineage>
</organism>
<gene>
    <name evidence="1" type="ORF">M8818_007104</name>
</gene>
<comment type="caution">
    <text evidence="1">The sequence shown here is derived from an EMBL/GenBank/DDBJ whole genome shotgun (WGS) entry which is preliminary data.</text>
</comment>
<proteinExistence type="predicted"/>
<sequence>MDNANHWRRLVIFTARSWIVETRYDGSAASRVRRGRRLGAGRGRCLALAVCIRQQSRAHASEVIEHDERRISPHIATTALCKMVSTRAMARGAPNTSEEKENVELPTLRKKPVRRATAKASATTTKSKKKVEDEEPKPQPLSPKKITQVARTRRAAQSVETEKPKPVLEPPQSQPKRSTRKAAAAAPKRAPGRPRRTRGTAKVQEDQDQEEESEPVQEEPLPTDNEAVAAHEEHAPEESSVAEDEATVDTMEEETPEEPIDETQVTPRVSNRKDKTPVRAVTAQPMQPTPQQQQHVESAIEEDAESSSDDELCGPKTPMRRNTNTKPVQSMRKLETPAQRFRVLGTSQGTPQTLKVPTKAPAPESVQRPMTVARGMSASHVFRPLSKRLSPMRSQTPRAETPSARDAAPNEEESVDESDEAEDNEETEADGTELDEEHDEQEISFINRQPSPPKKAEEPAFGDLDIAEEEEQQQEEEDSEDEELDEPSDVDVDATVNIDPSYASIETPEESEDEIGDLSDAAFENPYAPKTVDGPADIHDIEEVEDDTEELEHEGQSTEDEEEQEQEDEDDVEEPQLDSELFASSPEQDAPQVSSDELEASSPAPQTPAAAFQQPLDETPDDVEQTPVARLSLPYRPSRLSLPSATAKLLQTPHMQSFAMPIPDEDADELIDASDLTACIDPSFLSMQEMQGGNNGAQRMYVHDQSAFGAQQDNIEAPEPMEEQGSPMIAASPTLSRFIAEEFINAEDEDDFMFSSAEPQMVTEDNVQAVRDDMFDSLVNEENNTAAPQEVDQAVSHMPETEKEETGQEEATDICSPLPNYAKPTIAFDARRKSMPVMSVTTPKSAGRPWTADTVIRPSTSMAFADLWSAKAKLASQRVASAKKSPARSSTPVPTSVRRTPARAGTPVPMSTRGGAETPGWIESIQKRQTPSRMSARIAERTPVPALSIQKLRSASPRKSTQTPVPAPSIQSRQSISPRKSILRIQHATPDMALPVPRPRKYTPTRMAPPKSPMKTPIKTPLKAPGATPGTYPMTPHPAQPLRSVTALVEVFTLDGSSASSPFIALLHRLGARTTKTWSERVTHVVFKDGSPTTLQKVRLANKDASEDGQAKREVFCVNSRWVTDCDREGRRMDERAEEYAVDVSEIPRGGKRRRKSMEPETLKKLDGNVVAATPKRKESFGRKSLARVSLASTFWGSSPVKGDVDTPTMDRENGDEDFLDDGDETLMLMGTPAGLTPGGAEERDWLVQQTAPVNKMRTLKLKEADKAKNRRLTFWHGMEER</sequence>
<protein>
    <submittedName>
        <fullName evidence="1">Uncharacterized protein</fullName>
    </submittedName>
</protein>
<accession>A0ACC3S416</accession>